<dbReference type="InterPro" id="IPR011990">
    <property type="entry name" value="TPR-like_helical_dom_sf"/>
</dbReference>
<keyword evidence="1" id="KW-0677">Repeat</keyword>
<dbReference type="InterPro" id="IPR046848">
    <property type="entry name" value="E_motif"/>
</dbReference>
<dbReference type="Gene3D" id="1.25.40.10">
    <property type="entry name" value="Tetratricopeptide repeat domain"/>
    <property type="match status" value="4"/>
</dbReference>
<gene>
    <name evidence="3" type="ORF">EDS130_LOCUS21531</name>
</gene>
<evidence type="ECO:0000313" key="4">
    <source>
        <dbReference type="Proteomes" id="UP000663852"/>
    </source>
</evidence>
<dbReference type="Pfam" id="PF20431">
    <property type="entry name" value="E_motif"/>
    <property type="match status" value="1"/>
</dbReference>
<accession>A0A814R8J8</accession>
<dbReference type="GO" id="GO:0003723">
    <property type="term" value="F:RNA binding"/>
    <property type="evidence" value="ECO:0007669"/>
    <property type="project" value="InterPro"/>
</dbReference>
<dbReference type="GO" id="GO:0008270">
    <property type="term" value="F:zinc ion binding"/>
    <property type="evidence" value="ECO:0007669"/>
    <property type="project" value="InterPro"/>
</dbReference>
<proteinExistence type="predicted"/>
<dbReference type="GO" id="GO:0009451">
    <property type="term" value="P:RNA modification"/>
    <property type="evidence" value="ECO:0007669"/>
    <property type="project" value="InterPro"/>
</dbReference>
<dbReference type="InterPro" id="IPR046960">
    <property type="entry name" value="PPR_At4g14850-like_plant"/>
</dbReference>
<dbReference type="PANTHER" id="PTHR47926">
    <property type="entry name" value="PENTATRICOPEPTIDE REPEAT-CONTAINING PROTEIN"/>
    <property type="match status" value="1"/>
</dbReference>
<reference evidence="3" key="1">
    <citation type="submission" date="2021-02" db="EMBL/GenBank/DDBJ databases">
        <authorList>
            <person name="Nowell W R."/>
        </authorList>
    </citation>
    <scope>NUCLEOTIDE SEQUENCE</scope>
</reference>
<organism evidence="3 4">
    <name type="scientific">Adineta ricciae</name>
    <name type="common">Rotifer</name>
    <dbReference type="NCBI Taxonomy" id="249248"/>
    <lineage>
        <taxon>Eukaryota</taxon>
        <taxon>Metazoa</taxon>
        <taxon>Spiralia</taxon>
        <taxon>Gnathifera</taxon>
        <taxon>Rotifera</taxon>
        <taxon>Eurotatoria</taxon>
        <taxon>Bdelloidea</taxon>
        <taxon>Adinetida</taxon>
        <taxon>Adinetidae</taxon>
        <taxon>Adineta</taxon>
    </lineage>
</organism>
<name>A0A814R8J8_ADIRI</name>
<evidence type="ECO:0000313" key="3">
    <source>
        <dbReference type="EMBL" id="CAF1130126.1"/>
    </source>
</evidence>
<dbReference type="GO" id="GO:0048731">
    <property type="term" value="P:system development"/>
    <property type="evidence" value="ECO:0007669"/>
    <property type="project" value="UniProtKB-ARBA"/>
</dbReference>
<dbReference type="InterPro" id="IPR002885">
    <property type="entry name" value="PPR_rpt"/>
</dbReference>
<comment type="caution">
    <text evidence="3">The sequence shown here is derived from an EMBL/GenBank/DDBJ whole genome shotgun (WGS) entry which is preliminary data.</text>
</comment>
<protein>
    <recommendedName>
        <fullName evidence="2">DYW domain-containing protein</fullName>
    </recommendedName>
</protein>
<evidence type="ECO:0000256" key="1">
    <source>
        <dbReference type="ARBA" id="ARBA00022737"/>
    </source>
</evidence>
<dbReference type="InterPro" id="IPR032867">
    <property type="entry name" value="DYW_dom"/>
</dbReference>
<evidence type="ECO:0000259" key="2">
    <source>
        <dbReference type="Pfam" id="PF14432"/>
    </source>
</evidence>
<sequence>MYSFITHYHRRLLSTDTETKRKEVTQHKTFLQLFVSIANAFKMKLNYFTIVRTIASLPRANIELEMRRLNERKLFTKTLDLFDRHKNSELLTDRIIVQALKACTQLSSLERGQDIHEQLSNQSTNNIFVQTSLIHFYMQCGRVSDAQRVFDSCVNKTMVHYGSMMKGFIRNNMAGKAIELFRGVKAPNEVVLGLLFNSCAQVRTTQALDFGKQVWLSTSEIHRKDEYIVVGAFDMFIKCGDISNAEQLFHRMKRIAVTYGQMMKCYNDHCMPMETINLYEKMKKENVAADSAVLLLVIQACAELGLESRCRSIASQIPPSMLSNLQLRTTLIHMWGKVACVKEAKDIFDTIEKPSCTEYNAMINVYGLNGMGHESIQLYHRMPLEMRDERSHVCVLNACSHSGLVNECRSIFTTIPIKSNYIYTAMVDCLSRSFFFDEAKHLIEEFERHQSPVAPMYMSLLSGARNRNDVPLARQITQRIKQLDHLDDDRLASTSVLFTNILASSGDLEEASQLRREMSQSGIKKKVGVSWTEVNGEIVEFRVKDRRHPRTEEIYDELHRIETELTEHGHKFDSSWITREMMPDETVASILNSHSERLALAYHFIQRPVPSRIQIVKNLRICGDCHGAIKLISRIRQCDIIIRDTNRIHHFSEGKCSCNDHF</sequence>
<dbReference type="OrthoDB" id="185373at2759"/>
<dbReference type="Pfam" id="PF01535">
    <property type="entry name" value="PPR"/>
    <property type="match status" value="6"/>
</dbReference>
<dbReference type="AlphaFoldDB" id="A0A814R8J8"/>
<dbReference type="Proteomes" id="UP000663852">
    <property type="component" value="Unassembled WGS sequence"/>
</dbReference>
<dbReference type="Pfam" id="PF14432">
    <property type="entry name" value="DYW_deaminase"/>
    <property type="match status" value="1"/>
</dbReference>
<dbReference type="FunFam" id="1.25.40.10:FF:000158">
    <property type="entry name" value="pentatricopeptide repeat-containing protein At2g33680"/>
    <property type="match status" value="1"/>
</dbReference>
<dbReference type="NCBIfam" id="TIGR00756">
    <property type="entry name" value="PPR"/>
    <property type="match status" value="1"/>
</dbReference>
<dbReference type="EMBL" id="CAJNOJ010000109">
    <property type="protein sequence ID" value="CAF1130126.1"/>
    <property type="molecule type" value="Genomic_DNA"/>
</dbReference>
<feature type="domain" description="DYW" evidence="2">
    <location>
        <begin position="569"/>
        <end position="661"/>
    </location>
</feature>